<name>A0A4R1GHA6_9GAMM</name>
<evidence type="ECO:0000256" key="6">
    <source>
        <dbReference type="ARBA" id="ARBA00022519"/>
    </source>
</evidence>
<evidence type="ECO:0000313" key="14">
    <source>
        <dbReference type="EMBL" id="TCK03592.1"/>
    </source>
</evidence>
<evidence type="ECO:0000259" key="13">
    <source>
        <dbReference type="Pfam" id="PF13632"/>
    </source>
</evidence>
<comment type="caution">
    <text evidence="14">The sequence shown here is derived from an EMBL/GenBank/DDBJ whole genome shotgun (WGS) entry which is preliminary data.</text>
</comment>
<dbReference type="GO" id="GO:0005886">
    <property type="term" value="C:plasma membrane"/>
    <property type="evidence" value="ECO:0007669"/>
    <property type="project" value="UniProtKB-SubCell"/>
</dbReference>
<evidence type="ECO:0000256" key="10">
    <source>
        <dbReference type="ARBA" id="ARBA00022989"/>
    </source>
</evidence>
<keyword evidence="9 12" id="KW-0812">Transmembrane</keyword>
<organism evidence="14 15">
    <name type="scientific">Marinobacterium mangrovicola</name>
    <dbReference type="NCBI Taxonomy" id="1476959"/>
    <lineage>
        <taxon>Bacteria</taxon>
        <taxon>Pseudomonadati</taxon>
        <taxon>Pseudomonadota</taxon>
        <taxon>Gammaproteobacteria</taxon>
        <taxon>Oceanospirillales</taxon>
        <taxon>Oceanospirillaceae</taxon>
        <taxon>Marinobacterium</taxon>
    </lineage>
</organism>
<evidence type="ECO:0000256" key="3">
    <source>
        <dbReference type="ARBA" id="ARBA00009337"/>
    </source>
</evidence>
<comment type="subcellular location">
    <subcellularLocation>
        <location evidence="1">Cell inner membrane</location>
        <topology evidence="1">Multi-pass membrane protein</topology>
    </subcellularLocation>
</comment>
<reference evidence="14 15" key="1">
    <citation type="submission" date="2019-03" db="EMBL/GenBank/DDBJ databases">
        <title>Genomic Encyclopedia of Archaeal and Bacterial Type Strains, Phase II (KMG-II): from individual species to whole genera.</title>
        <authorList>
            <person name="Goeker M."/>
        </authorList>
    </citation>
    <scope>NUCLEOTIDE SEQUENCE [LARGE SCALE GENOMIC DNA]</scope>
    <source>
        <strain evidence="14 15">DSM 27697</strain>
    </source>
</reference>
<evidence type="ECO:0000256" key="1">
    <source>
        <dbReference type="ARBA" id="ARBA00004429"/>
    </source>
</evidence>
<dbReference type="NCBIfam" id="NF003956">
    <property type="entry name" value="PRK05454.1-3"/>
    <property type="match status" value="1"/>
</dbReference>
<dbReference type="PANTHER" id="PTHR43867">
    <property type="entry name" value="CELLULOSE SYNTHASE CATALYTIC SUBUNIT A [UDP-FORMING]"/>
    <property type="match status" value="1"/>
</dbReference>
<dbReference type="NCBIfam" id="NF003958">
    <property type="entry name" value="PRK05454.2-1"/>
    <property type="match status" value="1"/>
</dbReference>
<dbReference type="Pfam" id="PF13632">
    <property type="entry name" value="Glyco_trans_2_3"/>
    <property type="match status" value="1"/>
</dbReference>
<dbReference type="InterPro" id="IPR029044">
    <property type="entry name" value="Nucleotide-diphossugar_trans"/>
</dbReference>
<comment type="pathway">
    <text evidence="2">Glycan metabolism; osmoregulated periplasmic glucan (OPG) biosynthesis.</text>
</comment>
<evidence type="ECO:0000256" key="7">
    <source>
        <dbReference type="ARBA" id="ARBA00022676"/>
    </source>
</evidence>
<dbReference type="OrthoDB" id="9775281at2"/>
<dbReference type="NCBIfam" id="NF003962">
    <property type="entry name" value="PRK05454.2-5"/>
    <property type="match status" value="1"/>
</dbReference>
<dbReference type="PANTHER" id="PTHR43867:SF5">
    <property type="entry name" value="GLUCANS BIOSYNTHESIS GLUCOSYLTRANSFERASE H"/>
    <property type="match status" value="1"/>
</dbReference>
<proteinExistence type="inferred from homology"/>
<dbReference type="SUPFAM" id="SSF53448">
    <property type="entry name" value="Nucleotide-diphospho-sugar transferases"/>
    <property type="match status" value="1"/>
</dbReference>
<feature type="domain" description="Glycosyltransferase 2-like" evidence="13">
    <location>
        <begin position="221"/>
        <end position="418"/>
    </location>
</feature>
<feature type="transmembrane region" description="Helical" evidence="12">
    <location>
        <begin position="492"/>
        <end position="515"/>
    </location>
</feature>
<keyword evidence="7" id="KW-0328">Glycosyltransferase</keyword>
<feature type="transmembrane region" description="Helical" evidence="12">
    <location>
        <begin position="75"/>
        <end position="100"/>
    </location>
</feature>
<feature type="transmembrane region" description="Helical" evidence="12">
    <location>
        <begin position="449"/>
        <end position="472"/>
    </location>
</feature>
<feature type="transmembrane region" description="Helical" evidence="12">
    <location>
        <begin position="42"/>
        <end position="63"/>
    </location>
</feature>
<dbReference type="CDD" id="cd04191">
    <property type="entry name" value="Glucan_BSP_MdoH"/>
    <property type="match status" value="1"/>
</dbReference>
<dbReference type="AlphaFoldDB" id="A0A4R1GHA6"/>
<evidence type="ECO:0000256" key="11">
    <source>
        <dbReference type="ARBA" id="ARBA00023136"/>
    </source>
</evidence>
<evidence type="ECO:0000256" key="12">
    <source>
        <dbReference type="SAM" id="Phobius"/>
    </source>
</evidence>
<evidence type="ECO:0000256" key="5">
    <source>
        <dbReference type="ARBA" id="ARBA00022475"/>
    </source>
</evidence>
<dbReference type="InterPro" id="IPR050321">
    <property type="entry name" value="Glycosyltr_2/OpgH_subfam"/>
</dbReference>
<evidence type="ECO:0000256" key="2">
    <source>
        <dbReference type="ARBA" id="ARBA00005001"/>
    </source>
</evidence>
<keyword evidence="10 12" id="KW-1133">Transmembrane helix</keyword>
<comment type="similarity">
    <text evidence="3">Belongs to the glycosyltransferase 2 family. OpgH subfamily.</text>
</comment>
<sequence length="712" mass="78553">MSPNQACKPGMPPIKAAQMQTQELRRPVGPQATPDPAPRARLAVFGASAALLGYGGFEMYGVLSLGGTTPLEWAMLGLFLITFAWIALAAVGAVAGFLILRSRDQGDAATGSGPLKLEAKGHTAVLVPCYNENPASVATAIEAMVHELDQYGANSGFDWCLLSDTRDPETALKEEEAVSLLRQRLGDKSRIYYRRRRVNTDRKSGNVAEFCRNWGSHYDYLLVLDADSLLSADVIIQLANRIDRDPNAGLIQTVPRLVGGTSLIARLQQFANAVYGPIIAAGLARWAGSEGNFWGHNAIIRRQAFMDACGLPQLKGRAPFGGTILSHDFVEAALLRRCGWKVIIADDLEGSYEESPPSIVDLAVRDRRWCQGNLQHSKVIGSRGFHWVNRFHLLTGIFSYLCSPLWFALILVGVMLALQAQYIRPEYFDSTFSLFPSWPRQDAPRAVRLFLLTMLVLLIPKILGIARVLMNASLRQRLGGTARTIGSMLVEILLSAAIAPIMMCVHCGAVFSTLMGGDSGWSPQRRDDGSLPWKQLFYRHRWHTVIGVALALVAWNNSPALLAWLSPAIFGLLLAAPLSALTASLKIGGWFQRRRILATAEELEEPSVLRTYRRLHPTIEAKLACMAPLEEHFSNSYLISRHEALTPKYEGTPFTAEEALARVKIMDAPNHRQALQWLSEKELDKVLLTPYLYRMLVGLAQSPTHQQQTKAG</sequence>
<feature type="transmembrane region" description="Helical" evidence="12">
    <location>
        <begin position="561"/>
        <end position="585"/>
    </location>
</feature>
<feature type="transmembrane region" description="Helical" evidence="12">
    <location>
        <begin position="397"/>
        <end position="418"/>
    </location>
</feature>
<keyword evidence="5" id="KW-1003">Cell membrane</keyword>
<keyword evidence="6" id="KW-0997">Cell inner membrane</keyword>
<accession>A0A4R1GHA6</accession>
<evidence type="ECO:0000256" key="9">
    <source>
        <dbReference type="ARBA" id="ARBA00022692"/>
    </source>
</evidence>
<gene>
    <name evidence="14" type="ORF">CLV83_3865</name>
</gene>
<keyword evidence="8 14" id="KW-0808">Transferase</keyword>
<dbReference type="Proteomes" id="UP000294546">
    <property type="component" value="Unassembled WGS sequence"/>
</dbReference>
<keyword evidence="15" id="KW-1185">Reference proteome</keyword>
<evidence type="ECO:0000313" key="15">
    <source>
        <dbReference type="Proteomes" id="UP000294546"/>
    </source>
</evidence>
<dbReference type="RefSeq" id="WP_132296379.1">
    <property type="nucleotide sequence ID" value="NZ_SMFU01000012.1"/>
</dbReference>
<keyword evidence="11 12" id="KW-0472">Membrane</keyword>
<dbReference type="Gene3D" id="3.90.550.10">
    <property type="entry name" value="Spore Coat Polysaccharide Biosynthesis Protein SpsA, Chain A"/>
    <property type="match status" value="1"/>
</dbReference>
<dbReference type="GO" id="GO:0016758">
    <property type="term" value="F:hexosyltransferase activity"/>
    <property type="evidence" value="ECO:0007669"/>
    <property type="project" value="TreeGrafter"/>
</dbReference>
<evidence type="ECO:0000256" key="4">
    <source>
        <dbReference type="ARBA" id="ARBA00020585"/>
    </source>
</evidence>
<protein>
    <recommendedName>
        <fullName evidence="4">Glucans biosynthesis glucosyltransferase H</fullName>
    </recommendedName>
</protein>
<dbReference type="InterPro" id="IPR001173">
    <property type="entry name" value="Glyco_trans_2-like"/>
</dbReference>
<dbReference type="EMBL" id="SMFU01000012">
    <property type="protein sequence ID" value="TCK03592.1"/>
    <property type="molecule type" value="Genomic_DNA"/>
</dbReference>
<evidence type="ECO:0000256" key="8">
    <source>
        <dbReference type="ARBA" id="ARBA00022679"/>
    </source>
</evidence>